<gene>
    <name evidence="2" type="ORF">DVA86_29395</name>
</gene>
<dbReference type="KEGG" id="sarm:DVA86_29395"/>
<name>A0A345XWT2_9ACTN</name>
<organism evidence="2 3">
    <name type="scientific">Streptomyces armeniacus</name>
    <dbReference type="NCBI Taxonomy" id="83291"/>
    <lineage>
        <taxon>Bacteria</taxon>
        <taxon>Bacillati</taxon>
        <taxon>Actinomycetota</taxon>
        <taxon>Actinomycetes</taxon>
        <taxon>Kitasatosporales</taxon>
        <taxon>Streptomycetaceae</taxon>
        <taxon>Streptomyces</taxon>
    </lineage>
</organism>
<sequence length="115" mass="12133">MSKIRMGLVGAAALGTTVFVLPAGSTQAQPAQAAVCRGETIKIDGGKLEYGECSQNGMREVKGTLNDTKGNGRCVYAKVVFKPSGETRDYKDCGGEVTKITTGWEKASDAEVTLR</sequence>
<dbReference type="RefSeq" id="WP_208882796.1">
    <property type="nucleotide sequence ID" value="NZ_CP031320.1"/>
</dbReference>
<dbReference type="EMBL" id="CP031320">
    <property type="protein sequence ID" value="AXK36098.1"/>
    <property type="molecule type" value="Genomic_DNA"/>
</dbReference>
<proteinExistence type="predicted"/>
<evidence type="ECO:0000313" key="3">
    <source>
        <dbReference type="Proteomes" id="UP000254425"/>
    </source>
</evidence>
<feature type="signal peptide" evidence="1">
    <location>
        <begin position="1"/>
        <end position="28"/>
    </location>
</feature>
<feature type="chain" id="PRO_5038663587" description="Secreted protein" evidence="1">
    <location>
        <begin position="29"/>
        <end position="115"/>
    </location>
</feature>
<evidence type="ECO:0000256" key="1">
    <source>
        <dbReference type="SAM" id="SignalP"/>
    </source>
</evidence>
<accession>A0A345XWT2</accession>
<keyword evidence="3" id="KW-1185">Reference proteome</keyword>
<reference evidence="2 3" key="1">
    <citation type="submission" date="2018-07" db="EMBL/GenBank/DDBJ databases">
        <title>Draft genome of the type strain Streptomyces armeniacus ATCC 15676.</title>
        <authorList>
            <person name="Labana P."/>
            <person name="Gosse J.T."/>
            <person name="Boddy C.N."/>
        </authorList>
    </citation>
    <scope>NUCLEOTIDE SEQUENCE [LARGE SCALE GENOMIC DNA]</scope>
    <source>
        <strain evidence="2 3">ATCC 15676</strain>
    </source>
</reference>
<evidence type="ECO:0000313" key="2">
    <source>
        <dbReference type="EMBL" id="AXK36098.1"/>
    </source>
</evidence>
<dbReference type="Proteomes" id="UP000254425">
    <property type="component" value="Chromosome"/>
</dbReference>
<evidence type="ECO:0008006" key="4">
    <source>
        <dbReference type="Google" id="ProtNLM"/>
    </source>
</evidence>
<protein>
    <recommendedName>
        <fullName evidence="4">Secreted protein</fullName>
    </recommendedName>
</protein>
<keyword evidence="1" id="KW-0732">Signal</keyword>
<dbReference type="AlphaFoldDB" id="A0A345XWT2"/>